<reference evidence="1 2" key="1">
    <citation type="submission" date="2018-07" db="EMBL/GenBank/DDBJ databases">
        <title>New species, Clostridium PI-S10-A1B.</title>
        <authorList>
            <person name="Krishna G."/>
            <person name="Summeta K."/>
            <person name="Shikha S."/>
            <person name="Prabhu P.B."/>
            <person name="Suresh K."/>
        </authorList>
    </citation>
    <scope>NUCLEOTIDE SEQUENCE [LARGE SCALE GENOMIC DNA]</scope>
    <source>
        <strain evidence="1 2">PI-S10-A1B</strain>
    </source>
</reference>
<name>A0A3E2N917_9FIRM</name>
<protein>
    <submittedName>
        <fullName evidence="1">Uncharacterized protein</fullName>
    </submittedName>
</protein>
<dbReference type="Proteomes" id="UP000260680">
    <property type="component" value="Unassembled WGS sequence"/>
</dbReference>
<proteinExistence type="predicted"/>
<evidence type="ECO:0000313" key="1">
    <source>
        <dbReference type="EMBL" id="RFZ77486.1"/>
    </source>
</evidence>
<gene>
    <name evidence="1" type="ORF">DS742_18200</name>
</gene>
<comment type="caution">
    <text evidence="1">The sequence shown here is derived from an EMBL/GenBank/DDBJ whole genome shotgun (WGS) entry which is preliminary data.</text>
</comment>
<accession>A0A3E2N917</accession>
<dbReference type="RefSeq" id="WP_117418398.1">
    <property type="nucleotide sequence ID" value="NZ_QOHO01000060.1"/>
</dbReference>
<evidence type="ECO:0000313" key="2">
    <source>
        <dbReference type="Proteomes" id="UP000260680"/>
    </source>
</evidence>
<dbReference type="AlphaFoldDB" id="A0A3E2N917"/>
<dbReference type="OrthoDB" id="1856879at2"/>
<organism evidence="1 2">
    <name type="scientific">Lacrimispora amygdalina</name>
    <dbReference type="NCBI Taxonomy" id="253257"/>
    <lineage>
        <taxon>Bacteria</taxon>
        <taxon>Bacillati</taxon>
        <taxon>Bacillota</taxon>
        <taxon>Clostridia</taxon>
        <taxon>Lachnospirales</taxon>
        <taxon>Lachnospiraceae</taxon>
        <taxon>Lacrimispora</taxon>
    </lineage>
</organism>
<dbReference type="EMBL" id="QOHO01000060">
    <property type="protein sequence ID" value="RFZ77486.1"/>
    <property type="molecule type" value="Genomic_DNA"/>
</dbReference>
<sequence length="70" mass="7973">MKQLGNLAMVCARRPDVLLQIQGGAVCLHVGIGPQRESIPLDWDDDEKITVLVRELNFGRYQKKEEKTHD</sequence>